<dbReference type="Pfam" id="PF00196">
    <property type="entry name" value="GerE"/>
    <property type="match status" value="1"/>
</dbReference>
<gene>
    <name evidence="5" type="ORF">SAMN04488004_1315</name>
</gene>
<evidence type="ECO:0000256" key="2">
    <source>
        <dbReference type="PROSITE-ProRule" id="PRU00169"/>
    </source>
</evidence>
<feature type="modified residue" description="4-aspartylphosphate" evidence="2">
    <location>
        <position position="68"/>
    </location>
</feature>
<dbReference type="SUPFAM" id="SSF52172">
    <property type="entry name" value="CheY-like"/>
    <property type="match status" value="1"/>
</dbReference>
<dbReference type="STRING" id="195913.SAMN04488004_1315"/>
<dbReference type="PANTHER" id="PTHR45566:SF1">
    <property type="entry name" value="HTH-TYPE TRANSCRIPTIONAL REGULATOR YHJB-RELATED"/>
    <property type="match status" value="1"/>
</dbReference>
<keyword evidence="2" id="KW-0597">Phosphoprotein</keyword>
<dbReference type="GO" id="GO:0006355">
    <property type="term" value="P:regulation of DNA-templated transcription"/>
    <property type="evidence" value="ECO:0007669"/>
    <property type="project" value="InterPro"/>
</dbReference>
<dbReference type="SUPFAM" id="SSF46894">
    <property type="entry name" value="C-terminal effector domain of the bipartite response regulators"/>
    <property type="match status" value="1"/>
</dbReference>
<accession>A0A1I4IZ65</accession>
<dbReference type="Proteomes" id="UP000199550">
    <property type="component" value="Unassembled WGS sequence"/>
</dbReference>
<dbReference type="InterPro" id="IPR011006">
    <property type="entry name" value="CheY-like_superfamily"/>
</dbReference>
<evidence type="ECO:0000256" key="1">
    <source>
        <dbReference type="ARBA" id="ARBA00023125"/>
    </source>
</evidence>
<sequence>MNAMTKFPQEISGLSGKRILAIDDHALFCDIIIYNLSTYGASVDSANTSEEACRKIDALPDFDLILLDYYMPNASNFDNFYKIKNAAPDAPIAFLTSSESLNMPSKANLLGASGFISKSIRPSGFIDAVGIMLAGGRFFEDTSHHANNNVKQFRCLTPREFDVLALLCEGHSNKKLGEFLSIAEATVKVHLKSIFLKIEARSRSHACMIAKDLELV</sequence>
<dbReference type="GO" id="GO:0000160">
    <property type="term" value="P:phosphorelay signal transduction system"/>
    <property type="evidence" value="ECO:0007669"/>
    <property type="project" value="InterPro"/>
</dbReference>
<dbReference type="GO" id="GO:0003677">
    <property type="term" value="F:DNA binding"/>
    <property type="evidence" value="ECO:0007669"/>
    <property type="project" value="UniProtKB-KW"/>
</dbReference>
<name>A0A1I4IZ65_9RHOB</name>
<organism evidence="5 6">
    <name type="scientific">Loktanella salsilacus</name>
    <dbReference type="NCBI Taxonomy" id="195913"/>
    <lineage>
        <taxon>Bacteria</taxon>
        <taxon>Pseudomonadati</taxon>
        <taxon>Pseudomonadota</taxon>
        <taxon>Alphaproteobacteria</taxon>
        <taxon>Rhodobacterales</taxon>
        <taxon>Roseobacteraceae</taxon>
        <taxon>Loktanella</taxon>
    </lineage>
</organism>
<evidence type="ECO:0000259" key="3">
    <source>
        <dbReference type="PROSITE" id="PS50043"/>
    </source>
</evidence>
<evidence type="ECO:0000313" key="6">
    <source>
        <dbReference type="Proteomes" id="UP000199550"/>
    </source>
</evidence>
<dbReference type="AlphaFoldDB" id="A0A1I4IZ65"/>
<keyword evidence="1" id="KW-0238">DNA-binding</keyword>
<dbReference type="PRINTS" id="PR00038">
    <property type="entry name" value="HTHLUXR"/>
</dbReference>
<reference evidence="6" key="1">
    <citation type="submission" date="2016-10" db="EMBL/GenBank/DDBJ databases">
        <authorList>
            <person name="Varghese N."/>
            <person name="Submissions S."/>
        </authorList>
    </citation>
    <scope>NUCLEOTIDE SEQUENCE [LARGE SCALE GENOMIC DNA]</scope>
    <source>
        <strain evidence="6">DSM 16199</strain>
    </source>
</reference>
<dbReference type="CDD" id="cd00156">
    <property type="entry name" value="REC"/>
    <property type="match status" value="1"/>
</dbReference>
<dbReference type="PROSITE" id="PS50043">
    <property type="entry name" value="HTH_LUXR_2"/>
    <property type="match status" value="1"/>
</dbReference>
<feature type="domain" description="HTH luxR-type" evidence="3">
    <location>
        <begin position="149"/>
        <end position="214"/>
    </location>
</feature>
<evidence type="ECO:0000313" key="5">
    <source>
        <dbReference type="EMBL" id="SFL59615.1"/>
    </source>
</evidence>
<feature type="domain" description="Response regulatory" evidence="4">
    <location>
        <begin position="18"/>
        <end position="133"/>
    </location>
</feature>
<dbReference type="InterPro" id="IPR051015">
    <property type="entry name" value="EvgA-like"/>
</dbReference>
<protein>
    <submittedName>
        <fullName evidence="5">Two component transcriptional regulator, LuxR family</fullName>
    </submittedName>
</protein>
<dbReference type="SMART" id="SM00421">
    <property type="entry name" value="HTH_LUXR"/>
    <property type="match status" value="1"/>
</dbReference>
<evidence type="ECO:0000259" key="4">
    <source>
        <dbReference type="PROSITE" id="PS50110"/>
    </source>
</evidence>
<dbReference type="Gene3D" id="1.10.10.10">
    <property type="entry name" value="Winged helix-like DNA-binding domain superfamily/Winged helix DNA-binding domain"/>
    <property type="match status" value="1"/>
</dbReference>
<dbReference type="OrthoDB" id="9814495at2"/>
<dbReference type="CDD" id="cd06170">
    <property type="entry name" value="LuxR_C_like"/>
    <property type="match status" value="1"/>
</dbReference>
<dbReference type="Gene3D" id="3.40.50.2300">
    <property type="match status" value="1"/>
</dbReference>
<dbReference type="Pfam" id="PF00072">
    <property type="entry name" value="Response_reg"/>
    <property type="match status" value="1"/>
</dbReference>
<dbReference type="InterPro" id="IPR016032">
    <property type="entry name" value="Sig_transdc_resp-reg_C-effctor"/>
</dbReference>
<dbReference type="SMART" id="SM00448">
    <property type="entry name" value="REC"/>
    <property type="match status" value="1"/>
</dbReference>
<dbReference type="PROSITE" id="PS50110">
    <property type="entry name" value="RESPONSE_REGULATORY"/>
    <property type="match status" value="1"/>
</dbReference>
<dbReference type="InterPro" id="IPR036388">
    <property type="entry name" value="WH-like_DNA-bd_sf"/>
</dbReference>
<dbReference type="InterPro" id="IPR000792">
    <property type="entry name" value="Tscrpt_reg_LuxR_C"/>
</dbReference>
<keyword evidence="6" id="KW-1185">Reference proteome</keyword>
<dbReference type="PANTHER" id="PTHR45566">
    <property type="entry name" value="HTH-TYPE TRANSCRIPTIONAL REGULATOR YHJB-RELATED"/>
    <property type="match status" value="1"/>
</dbReference>
<dbReference type="InterPro" id="IPR001789">
    <property type="entry name" value="Sig_transdc_resp-reg_receiver"/>
</dbReference>
<dbReference type="EMBL" id="FOTF01000031">
    <property type="protein sequence ID" value="SFL59615.1"/>
    <property type="molecule type" value="Genomic_DNA"/>
</dbReference>
<proteinExistence type="predicted"/>